<accession>K2NE53</accession>
<feature type="compositionally biased region" description="Low complexity" evidence="1">
    <location>
        <begin position="305"/>
        <end position="315"/>
    </location>
</feature>
<protein>
    <submittedName>
        <fullName evidence="3">Mucin-associated surface protein (MASP), putative</fullName>
    </submittedName>
</protein>
<evidence type="ECO:0000256" key="1">
    <source>
        <dbReference type="SAM" id="MobiDB-lite"/>
    </source>
</evidence>
<feature type="compositionally biased region" description="Low complexity" evidence="1">
    <location>
        <begin position="331"/>
        <end position="346"/>
    </location>
</feature>
<comment type="caution">
    <text evidence="3">The sequence shown here is derived from an EMBL/GenBank/DDBJ whole genome shotgun (WGS) entry which is preliminary data.</text>
</comment>
<organism evidence="3 4">
    <name type="scientific">Trypanosoma cruzi marinkellei</name>
    <dbReference type="NCBI Taxonomy" id="85056"/>
    <lineage>
        <taxon>Eukaryota</taxon>
        <taxon>Discoba</taxon>
        <taxon>Euglenozoa</taxon>
        <taxon>Kinetoplastea</taxon>
        <taxon>Metakinetoplastina</taxon>
        <taxon>Trypanosomatida</taxon>
        <taxon>Trypanosomatidae</taxon>
        <taxon>Trypanosoma</taxon>
        <taxon>Schizotrypanum</taxon>
    </lineage>
</organism>
<feature type="region of interest" description="Disordered" evidence="1">
    <location>
        <begin position="71"/>
        <end position="526"/>
    </location>
</feature>
<reference evidence="3 4" key="1">
    <citation type="journal article" date="2012" name="BMC Genomics">
        <title>Comparative genomic analysis of human infective Trypanosoma cruzi lineages with the bat-restricted subspecies T. cruzi marinkellei.</title>
        <authorList>
            <person name="Franzen O."/>
            <person name="Talavera-Lopez C."/>
            <person name="Ochaya S."/>
            <person name="Butler C.E."/>
            <person name="Messenger L.A."/>
            <person name="Lewis M.D."/>
            <person name="Llewellyn M.S."/>
            <person name="Marinkelle C.J."/>
            <person name="Tyler K.M."/>
            <person name="Miles M.A."/>
            <person name="Andersson B."/>
        </authorList>
    </citation>
    <scope>NUCLEOTIDE SEQUENCE [LARGE SCALE GENOMIC DNA]</scope>
    <source>
        <strain evidence="3 4">B7</strain>
    </source>
</reference>
<feature type="compositionally biased region" description="Polar residues" evidence="1">
    <location>
        <begin position="404"/>
        <end position="413"/>
    </location>
</feature>
<feature type="signal peptide" evidence="2">
    <location>
        <begin position="1"/>
        <end position="27"/>
    </location>
</feature>
<feature type="compositionally biased region" description="Basic and acidic residues" evidence="1">
    <location>
        <begin position="75"/>
        <end position="89"/>
    </location>
</feature>
<keyword evidence="4" id="KW-1185">Reference proteome</keyword>
<dbReference type="AlphaFoldDB" id="K2NE53"/>
<dbReference type="Proteomes" id="UP000007350">
    <property type="component" value="Unassembled WGS sequence"/>
</dbReference>
<feature type="non-terminal residue" evidence="3">
    <location>
        <position position="526"/>
    </location>
</feature>
<gene>
    <name evidence="3" type="ORF">MOQ_008983</name>
</gene>
<evidence type="ECO:0000313" key="3">
    <source>
        <dbReference type="EMBL" id="EKF27297.1"/>
    </source>
</evidence>
<feature type="compositionally biased region" description="Polar residues" evidence="1">
    <location>
        <begin position="498"/>
        <end position="526"/>
    </location>
</feature>
<evidence type="ECO:0000313" key="4">
    <source>
        <dbReference type="Proteomes" id="UP000007350"/>
    </source>
</evidence>
<feature type="compositionally biased region" description="Polar residues" evidence="1">
    <location>
        <begin position="114"/>
        <end position="154"/>
    </location>
</feature>
<feature type="compositionally biased region" description="Low complexity" evidence="1">
    <location>
        <begin position="217"/>
        <end position="227"/>
    </location>
</feature>
<feature type="compositionally biased region" description="Basic and acidic residues" evidence="1">
    <location>
        <begin position="172"/>
        <end position="198"/>
    </location>
</feature>
<feature type="chain" id="PRO_5003864457" evidence="2">
    <location>
        <begin position="28"/>
        <end position="526"/>
    </location>
</feature>
<feature type="compositionally biased region" description="Gly residues" evidence="1">
    <location>
        <begin position="94"/>
        <end position="103"/>
    </location>
</feature>
<dbReference type="EMBL" id="AHKC01018469">
    <property type="protein sequence ID" value="EKF27297.1"/>
    <property type="molecule type" value="Genomic_DNA"/>
</dbReference>
<evidence type="ECO:0000256" key="2">
    <source>
        <dbReference type="SAM" id="SignalP"/>
    </source>
</evidence>
<keyword evidence="2" id="KW-0732">Signal</keyword>
<feature type="compositionally biased region" description="Polar residues" evidence="1">
    <location>
        <begin position="442"/>
        <end position="462"/>
    </location>
</feature>
<feature type="compositionally biased region" description="Basic and acidic residues" evidence="1">
    <location>
        <begin position="278"/>
        <end position="304"/>
    </location>
</feature>
<dbReference type="OrthoDB" id="255207at2759"/>
<name>K2NE53_TRYCR</name>
<feature type="compositionally biased region" description="Polar residues" evidence="1">
    <location>
        <begin position="366"/>
        <end position="383"/>
    </location>
</feature>
<sequence length="526" mass="54872">MAMVMTGRVLLVCALCVLWCGAGGIHARDRRNNARGGCVTSGVFEGKALYLSSGCHKTALTLPLRSALPTAAVQADDREQEGYSTEGHHSGVHGKLGAGGGGSPLDSSSPGDTFLSSTPLENGVSTITDGASTPQKNNSSGAGGHSDTTLSSGPNMDALKTSKFEGNQESMNIRDKAADSFTDKGKSKNVEEQGRRATEVQSPDTSVIKISPPQPQSPATQQGQAPTSEGPPSVQITNEAIKPEDSARGNIARVQTITPLRPEVEGEEVETEPVGKTPGEKEKGAKAKRGDEKEQKEKDDKEQEQPQVQQQQQLQPEREEKVPPLASPLGAEAAQSSLSSARSQELQQEDVTAGATENLEERIPLVSTQITSNGKSNSPSPSDTPIADGTAVTTETDKEKVKSRNNAESTETAVTKRVQKNENPAENGKEFKADGNAIGRNGTATPGDTNSSTAATTAMRSDTGTEEAPISNYPSQPSTEGDAPPGTTSDGELASANKYDTVSRSAESTTAPITSAKTNDTTTSGD</sequence>
<proteinExistence type="predicted"/>